<dbReference type="Proteomes" id="UP001589890">
    <property type="component" value="Unassembled WGS sequence"/>
</dbReference>
<proteinExistence type="predicted"/>
<comment type="caution">
    <text evidence="1">The sequence shown here is derived from an EMBL/GenBank/DDBJ whole genome shotgun (WGS) entry which is preliminary data.</text>
</comment>
<dbReference type="EMBL" id="JBHLTC010000001">
    <property type="protein sequence ID" value="MFC0622435.1"/>
    <property type="molecule type" value="Genomic_DNA"/>
</dbReference>
<keyword evidence="2" id="KW-1185">Reference proteome</keyword>
<organism evidence="1 2">
    <name type="scientific">Kribbella deserti</name>
    <dbReference type="NCBI Taxonomy" id="1926257"/>
    <lineage>
        <taxon>Bacteria</taxon>
        <taxon>Bacillati</taxon>
        <taxon>Actinomycetota</taxon>
        <taxon>Actinomycetes</taxon>
        <taxon>Propionibacteriales</taxon>
        <taxon>Kribbellaceae</taxon>
        <taxon>Kribbella</taxon>
    </lineage>
</organism>
<reference evidence="1 2" key="1">
    <citation type="submission" date="2024-09" db="EMBL/GenBank/DDBJ databases">
        <authorList>
            <person name="Sun Q."/>
            <person name="Mori K."/>
        </authorList>
    </citation>
    <scope>NUCLEOTIDE SEQUENCE [LARGE SCALE GENOMIC DNA]</scope>
    <source>
        <strain evidence="1 2">CGMCC 1.15906</strain>
    </source>
</reference>
<protein>
    <recommendedName>
        <fullName evidence="3">DUF222 domain-containing protein</fullName>
    </recommendedName>
</protein>
<sequence>MVLRDEFAVIRDGIARGQAEIDRLVVQHIDRHISKADCDKRMVEPSARLEALRTRRRELHHQPPGTLAGDELDALIADLIECRTDAIKRKKLSQGLAWSGDRPERQQRLQAVADEIDWYTVRLEEIGKLGTSIDPVMVWADCRYYAHRIARLDEERGVWMHCDVFGMPLSYWGGRGCRAASFDRDGDWNDALPRTRTAAPVKSTVTSTVPLLLNRPLLDPA</sequence>
<evidence type="ECO:0000313" key="1">
    <source>
        <dbReference type="EMBL" id="MFC0622435.1"/>
    </source>
</evidence>
<accession>A0ABV6QCY6</accession>
<dbReference type="RefSeq" id="WP_380043078.1">
    <property type="nucleotide sequence ID" value="NZ_JBHLTC010000001.1"/>
</dbReference>
<evidence type="ECO:0000313" key="2">
    <source>
        <dbReference type="Proteomes" id="UP001589890"/>
    </source>
</evidence>
<evidence type="ECO:0008006" key="3">
    <source>
        <dbReference type="Google" id="ProtNLM"/>
    </source>
</evidence>
<name>A0ABV6QCY6_9ACTN</name>
<gene>
    <name evidence="1" type="ORF">ACFFGN_00045</name>
</gene>